<dbReference type="PANTHER" id="PTHR30435:SF1">
    <property type="entry name" value="FLAGELLAR HOOK PROTEIN FLGE"/>
    <property type="match status" value="1"/>
</dbReference>
<keyword evidence="10" id="KW-0969">Cilium</keyword>
<gene>
    <name evidence="10" type="ORF">ENU96_06945</name>
</gene>
<dbReference type="Pfam" id="PF22692">
    <property type="entry name" value="LlgE_F_G_D1"/>
    <property type="match status" value="1"/>
</dbReference>
<dbReference type="GO" id="GO:0071978">
    <property type="term" value="P:bacterial-type flagellum-dependent swarming motility"/>
    <property type="evidence" value="ECO:0007669"/>
    <property type="project" value="TreeGrafter"/>
</dbReference>
<dbReference type="GO" id="GO:0005829">
    <property type="term" value="C:cytosol"/>
    <property type="evidence" value="ECO:0007669"/>
    <property type="project" value="TreeGrafter"/>
</dbReference>
<dbReference type="Pfam" id="PF07559">
    <property type="entry name" value="FlgE_D2"/>
    <property type="match status" value="1"/>
</dbReference>
<reference evidence="10" key="1">
    <citation type="journal article" date="2020" name="mSystems">
        <title>Genome- and Community-Level Interaction Insights into Carbon Utilization and Element Cycling Functions of Hydrothermarchaeota in Hydrothermal Sediment.</title>
        <authorList>
            <person name="Zhou Z."/>
            <person name="Liu Y."/>
            <person name="Xu W."/>
            <person name="Pan J."/>
            <person name="Luo Z.H."/>
            <person name="Li M."/>
        </authorList>
    </citation>
    <scope>NUCLEOTIDE SEQUENCE [LARGE SCALE GENOMIC DNA]</scope>
    <source>
        <strain evidence="10">SpSt-716</strain>
    </source>
</reference>
<dbReference type="GO" id="GO:0009424">
    <property type="term" value="C:bacterial-type flagellum hook"/>
    <property type="evidence" value="ECO:0007669"/>
    <property type="project" value="TreeGrafter"/>
</dbReference>
<accession>A0A7V4DH37</accession>
<evidence type="ECO:0000259" key="8">
    <source>
        <dbReference type="Pfam" id="PF07559"/>
    </source>
</evidence>
<feature type="domain" description="Flagellar hook protein FlgE/F/G-like D1" evidence="9">
    <location>
        <begin position="96"/>
        <end position="161"/>
    </location>
</feature>
<feature type="domain" description="Flagellar hook protein FlgE D2" evidence="8">
    <location>
        <begin position="176"/>
        <end position="285"/>
    </location>
</feature>
<dbReference type="Pfam" id="PF06429">
    <property type="entry name" value="Flg_bbr_C"/>
    <property type="match status" value="1"/>
</dbReference>
<dbReference type="NCBIfam" id="TIGR03506">
    <property type="entry name" value="FlgEFG_subfam"/>
    <property type="match status" value="1"/>
</dbReference>
<proteinExistence type="inferred from homology"/>
<evidence type="ECO:0000259" key="9">
    <source>
        <dbReference type="Pfam" id="PF22692"/>
    </source>
</evidence>
<dbReference type="InterPro" id="IPR053967">
    <property type="entry name" value="LlgE_F_G-like_D1"/>
</dbReference>
<keyword evidence="10" id="KW-0282">Flagellum</keyword>
<dbReference type="InterPro" id="IPR019776">
    <property type="entry name" value="Flagellar_basal_body_rod_CS"/>
</dbReference>
<keyword evidence="4 5" id="KW-0975">Bacterial flagellum</keyword>
<sequence>MMRSLFSGVSGLKNHQTRMDVIGNNIANVNTVAFKASRVTFEDILSQTIEGARSPQAGGAGGVNPKQVGLGVRIGSIDTLFTQGGLQTTDNPTDFAIQGDGFFVVSDGRQVYYTRDGAFKLSADGALVNSSGLRVQGWLADANGIIDTTKALQDIFIPVGAQMKPKATENITFEGNLNANAAEGATWVTSAQVYDSLGNVHTLTVTFTKTANPNEWTWEATLDGGGAGGSGTITFGTDGLVASGGTGTATFTIPGANALNLAIDFSALTQFGGNPSAYISFQDGYEAGSLDMVTTDSNGVITGIFTNGQSKPLAQIALATFPNPGGLLKQGGNLYQISNNSGLPSIGPANSGGRGSIAVGALEMSNVDLAQEFTNMIVTQRGFQANSRVITTSDEMLQDLINIKR</sequence>
<dbReference type="SUPFAM" id="SSF117143">
    <property type="entry name" value="Flagellar hook protein flgE"/>
    <property type="match status" value="1"/>
</dbReference>
<evidence type="ECO:0000313" key="10">
    <source>
        <dbReference type="EMBL" id="HGI75394.1"/>
    </source>
</evidence>
<organism evidence="10">
    <name type="scientific">Candidatus Caldatribacterium californiense</name>
    <dbReference type="NCBI Taxonomy" id="1454726"/>
    <lineage>
        <taxon>Bacteria</taxon>
        <taxon>Pseudomonadati</taxon>
        <taxon>Atribacterota</taxon>
        <taxon>Atribacteria</taxon>
        <taxon>Atribacterales</taxon>
        <taxon>Candidatus Caldatribacteriaceae</taxon>
        <taxon>Candidatus Caldatribacterium</taxon>
    </lineage>
</organism>
<dbReference type="InterPro" id="IPR037058">
    <property type="entry name" value="Falgellar_hook_FlgE_sf"/>
</dbReference>
<evidence type="ECO:0000259" key="6">
    <source>
        <dbReference type="Pfam" id="PF00460"/>
    </source>
</evidence>
<dbReference type="PANTHER" id="PTHR30435">
    <property type="entry name" value="FLAGELLAR PROTEIN"/>
    <property type="match status" value="1"/>
</dbReference>
<evidence type="ECO:0000256" key="4">
    <source>
        <dbReference type="ARBA" id="ARBA00023143"/>
    </source>
</evidence>
<evidence type="ECO:0000256" key="2">
    <source>
        <dbReference type="ARBA" id="ARBA00009677"/>
    </source>
</evidence>
<comment type="similarity">
    <text evidence="2 5">Belongs to the flagella basal body rod proteins family.</text>
</comment>
<dbReference type="InterPro" id="IPR001444">
    <property type="entry name" value="Flag_bb_rod_N"/>
</dbReference>
<dbReference type="AlphaFoldDB" id="A0A7V4DH37"/>
<dbReference type="InterPro" id="IPR011491">
    <property type="entry name" value="FlgE_D2"/>
</dbReference>
<comment type="subcellular location">
    <subcellularLocation>
        <location evidence="1 5">Bacterial flagellum basal body</location>
    </subcellularLocation>
</comment>
<evidence type="ECO:0000256" key="5">
    <source>
        <dbReference type="RuleBase" id="RU362116"/>
    </source>
</evidence>
<feature type="domain" description="Flagellar basal-body/hook protein C-terminal" evidence="7">
    <location>
        <begin position="360"/>
        <end position="403"/>
    </location>
</feature>
<evidence type="ECO:0000256" key="1">
    <source>
        <dbReference type="ARBA" id="ARBA00004117"/>
    </source>
</evidence>
<keyword evidence="10" id="KW-0966">Cell projection</keyword>
<dbReference type="InterPro" id="IPR037925">
    <property type="entry name" value="FlgE/F/G-like"/>
</dbReference>
<dbReference type="Gene3D" id="2.60.98.20">
    <property type="entry name" value="Flagellar hook protein FlgE"/>
    <property type="match status" value="1"/>
</dbReference>
<protein>
    <recommendedName>
        <fullName evidence="3 5">Flagellar hook protein FlgE</fullName>
    </recommendedName>
</protein>
<dbReference type="InterPro" id="IPR010930">
    <property type="entry name" value="Flg_bb/hook_C_dom"/>
</dbReference>
<dbReference type="PROSITE" id="PS00588">
    <property type="entry name" value="FLAGELLA_BB_ROD"/>
    <property type="match status" value="1"/>
</dbReference>
<evidence type="ECO:0000259" key="7">
    <source>
        <dbReference type="Pfam" id="PF06429"/>
    </source>
</evidence>
<evidence type="ECO:0000256" key="3">
    <source>
        <dbReference type="ARBA" id="ARBA00019015"/>
    </source>
</evidence>
<dbReference type="GO" id="GO:0009425">
    <property type="term" value="C:bacterial-type flagellum basal body"/>
    <property type="evidence" value="ECO:0007669"/>
    <property type="project" value="UniProtKB-SubCell"/>
</dbReference>
<dbReference type="InterPro" id="IPR020013">
    <property type="entry name" value="Flagellar_FlgE/F/G"/>
</dbReference>
<comment type="caution">
    <text evidence="10">The sequence shown here is derived from an EMBL/GenBank/DDBJ whole genome shotgun (WGS) entry which is preliminary data.</text>
</comment>
<comment type="function">
    <text evidence="5">A flexible structure which links the flagellar filament to the drive apparatus in the basal body.</text>
</comment>
<feature type="domain" description="Flagellar basal body rod protein N-terminal" evidence="6">
    <location>
        <begin position="8"/>
        <end position="35"/>
    </location>
</feature>
<name>A0A7V4DH37_9BACT</name>
<dbReference type="EMBL" id="DTEN01000273">
    <property type="protein sequence ID" value="HGI75394.1"/>
    <property type="molecule type" value="Genomic_DNA"/>
</dbReference>
<dbReference type="Pfam" id="PF00460">
    <property type="entry name" value="Flg_bb_rod"/>
    <property type="match status" value="1"/>
</dbReference>